<organism evidence="2 3">
    <name type="scientific">Staurois parvus</name>
    <dbReference type="NCBI Taxonomy" id="386267"/>
    <lineage>
        <taxon>Eukaryota</taxon>
        <taxon>Metazoa</taxon>
        <taxon>Chordata</taxon>
        <taxon>Craniata</taxon>
        <taxon>Vertebrata</taxon>
        <taxon>Euteleostomi</taxon>
        <taxon>Amphibia</taxon>
        <taxon>Batrachia</taxon>
        <taxon>Anura</taxon>
        <taxon>Neobatrachia</taxon>
        <taxon>Ranoidea</taxon>
        <taxon>Ranidae</taxon>
        <taxon>Staurois</taxon>
    </lineage>
</organism>
<feature type="region of interest" description="Disordered" evidence="1">
    <location>
        <begin position="40"/>
        <end position="71"/>
    </location>
</feature>
<evidence type="ECO:0000256" key="1">
    <source>
        <dbReference type="SAM" id="MobiDB-lite"/>
    </source>
</evidence>
<protein>
    <submittedName>
        <fullName evidence="2">Uncharacterized protein</fullName>
    </submittedName>
</protein>
<comment type="caution">
    <text evidence="2">The sequence shown here is derived from an EMBL/GenBank/DDBJ whole genome shotgun (WGS) entry which is preliminary data.</text>
</comment>
<dbReference type="EMBL" id="CATNWA010015064">
    <property type="protein sequence ID" value="CAI9579097.1"/>
    <property type="molecule type" value="Genomic_DNA"/>
</dbReference>
<gene>
    <name evidence="2" type="ORF">SPARVUS_LOCUS9028683</name>
</gene>
<sequence length="71" mass="7869">MVGMDLTQAEARLRPPSNPSCGNGCRQWTGRWDGWMTARSERGQTSRVGNSGGRCGTKQQTKSSQVTRRVR</sequence>
<evidence type="ECO:0000313" key="3">
    <source>
        <dbReference type="Proteomes" id="UP001162483"/>
    </source>
</evidence>
<reference evidence="2" key="1">
    <citation type="submission" date="2023-05" db="EMBL/GenBank/DDBJ databases">
        <authorList>
            <person name="Stuckert A."/>
        </authorList>
    </citation>
    <scope>NUCLEOTIDE SEQUENCE</scope>
</reference>
<proteinExistence type="predicted"/>
<accession>A0ABN9E6I7</accession>
<name>A0ABN9E6I7_9NEOB</name>
<keyword evidence="3" id="KW-1185">Reference proteome</keyword>
<feature type="compositionally biased region" description="Polar residues" evidence="1">
    <location>
        <begin position="57"/>
        <end position="71"/>
    </location>
</feature>
<dbReference type="Proteomes" id="UP001162483">
    <property type="component" value="Unassembled WGS sequence"/>
</dbReference>
<evidence type="ECO:0000313" key="2">
    <source>
        <dbReference type="EMBL" id="CAI9579097.1"/>
    </source>
</evidence>
<feature type="region of interest" description="Disordered" evidence="1">
    <location>
        <begin position="1"/>
        <end position="25"/>
    </location>
</feature>